<dbReference type="RefSeq" id="WP_201942542.1">
    <property type="nucleotide sequence ID" value="NZ_JAERRJ010000001.1"/>
</dbReference>
<comment type="caution">
    <text evidence="3">The sequence shown here is derived from an EMBL/GenBank/DDBJ whole genome shotgun (WGS) entry which is preliminary data.</text>
</comment>
<evidence type="ECO:0000313" key="3">
    <source>
        <dbReference type="EMBL" id="MBL1073085.1"/>
    </source>
</evidence>
<reference evidence="3 4" key="1">
    <citation type="submission" date="2021-01" db="EMBL/GenBank/DDBJ databases">
        <title>WGS of actinomycetes isolated from Thailand.</title>
        <authorList>
            <person name="Thawai C."/>
        </authorList>
    </citation>
    <scope>NUCLEOTIDE SEQUENCE [LARGE SCALE GENOMIC DNA]</scope>
    <source>
        <strain evidence="3 4">LPG 2</strain>
    </source>
</reference>
<dbReference type="EMBL" id="JAERRJ010000001">
    <property type="protein sequence ID" value="MBL1073085.1"/>
    <property type="molecule type" value="Genomic_DNA"/>
</dbReference>
<protein>
    <recommendedName>
        <fullName evidence="5">Transmembrane protein</fullName>
    </recommendedName>
</protein>
<evidence type="ECO:0008006" key="5">
    <source>
        <dbReference type="Google" id="ProtNLM"/>
    </source>
</evidence>
<accession>A0ABS1LY57</accession>
<name>A0ABS1LY57_9NOCA</name>
<organism evidence="3 4">
    <name type="scientific">Nocardia acididurans</name>
    <dbReference type="NCBI Taxonomy" id="2802282"/>
    <lineage>
        <taxon>Bacteria</taxon>
        <taxon>Bacillati</taxon>
        <taxon>Actinomycetota</taxon>
        <taxon>Actinomycetes</taxon>
        <taxon>Mycobacteriales</taxon>
        <taxon>Nocardiaceae</taxon>
        <taxon>Nocardia</taxon>
    </lineage>
</organism>
<feature type="transmembrane region" description="Helical" evidence="2">
    <location>
        <begin position="125"/>
        <end position="147"/>
    </location>
</feature>
<keyword evidence="4" id="KW-1185">Reference proteome</keyword>
<proteinExistence type="predicted"/>
<evidence type="ECO:0000256" key="2">
    <source>
        <dbReference type="SAM" id="Phobius"/>
    </source>
</evidence>
<evidence type="ECO:0000313" key="4">
    <source>
        <dbReference type="Proteomes" id="UP000602198"/>
    </source>
</evidence>
<keyword evidence="2" id="KW-1133">Transmembrane helix</keyword>
<dbReference type="Proteomes" id="UP000602198">
    <property type="component" value="Unassembled WGS sequence"/>
</dbReference>
<evidence type="ECO:0000256" key="1">
    <source>
        <dbReference type="SAM" id="MobiDB-lite"/>
    </source>
</evidence>
<sequence length="236" mass="23699">MPGQGWSPGAPEQVAPAGAPNTAGRGMPAQPYRPAPPGPGAPARPYDSGEFGAVAQSFGPDGSMRSVGLEKPGAAGVEGTSVLSEDEVETAKRPLSSFGDLAAEGDSSRQSAAGLGALPLRRKNVLMAAGVYGLDIVLAFVFGYLLLGKLSGLISNRCTAKRDFSVQCDVIQPPTSGLLGLLLAGGGISLALMGALILASIAAVTRRNALLWTAIALPVIVVSGFGGYLLVSSAAA</sequence>
<feature type="compositionally biased region" description="Pro residues" evidence="1">
    <location>
        <begin position="31"/>
        <end position="42"/>
    </location>
</feature>
<feature type="transmembrane region" description="Helical" evidence="2">
    <location>
        <begin position="209"/>
        <end position="231"/>
    </location>
</feature>
<gene>
    <name evidence="3" type="ORF">JK358_01620</name>
</gene>
<keyword evidence="2" id="KW-0812">Transmembrane</keyword>
<feature type="region of interest" description="Disordered" evidence="1">
    <location>
        <begin position="1"/>
        <end position="87"/>
    </location>
</feature>
<keyword evidence="2" id="KW-0472">Membrane</keyword>
<feature type="transmembrane region" description="Helical" evidence="2">
    <location>
        <begin position="179"/>
        <end position="202"/>
    </location>
</feature>